<proteinExistence type="predicted"/>
<reference evidence="1" key="2">
    <citation type="submission" date="2015-06" db="UniProtKB">
        <authorList>
            <consortium name="EnsemblPlants"/>
        </authorList>
    </citation>
    <scope>IDENTIFICATION</scope>
    <source>
        <strain evidence="1">DM1-3 516 R44</strain>
    </source>
</reference>
<dbReference type="InParanoid" id="M1B0G3"/>
<reference evidence="2" key="1">
    <citation type="journal article" date="2011" name="Nature">
        <title>Genome sequence and analysis of the tuber crop potato.</title>
        <authorList>
            <consortium name="The Potato Genome Sequencing Consortium"/>
        </authorList>
    </citation>
    <scope>NUCLEOTIDE SEQUENCE [LARGE SCALE GENOMIC DNA]</scope>
    <source>
        <strain evidence="2">cv. DM1-3 516 R44</strain>
    </source>
</reference>
<dbReference type="PaxDb" id="4113-PGSC0003DMT400034304"/>
<dbReference type="Gramene" id="PGSC0003DMT400034304">
    <property type="protein sequence ID" value="PGSC0003DMT400034304"/>
    <property type="gene ID" value="PGSC0003DMG400013191"/>
</dbReference>
<dbReference type="HOGENOM" id="CLU_162314_0_0_1"/>
<dbReference type="EnsemblPlants" id="PGSC0003DMT400034304">
    <property type="protein sequence ID" value="PGSC0003DMT400034304"/>
    <property type="gene ID" value="PGSC0003DMG400013191"/>
</dbReference>
<keyword evidence="2" id="KW-1185">Reference proteome</keyword>
<name>M1B0G3_SOLTU</name>
<protein>
    <submittedName>
        <fullName evidence="1">Zinc knuckle family protein</fullName>
    </submittedName>
</protein>
<sequence>MLPRRAVRVRPAMKSVEEQELPNALDVQTQEEIKYADRREAIQMLSQVATYHVGQGDNRHEVVDVSRIRELLRMNPPSFSSSSISENLMNLKIQKEIVCPTIIPSLLYPS</sequence>
<organism evidence="1 2">
    <name type="scientific">Solanum tuberosum</name>
    <name type="common">Potato</name>
    <dbReference type="NCBI Taxonomy" id="4113"/>
    <lineage>
        <taxon>Eukaryota</taxon>
        <taxon>Viridiplantae</taxon>
        <taxon>Streptophyta</taxon>
        <taxon>Embryophyta</taxon>
        <taxon>Tracheophyta</taxon>
        <taxon>Spermatophyta</taxon>
        <taxon>Magnoliopsida</taxon>
        <taxon>eudicotyledons</taxon>
        <taxon>Gunneridae</taxon>
        <taxon>Pentapetalae</taxon>
        <taxon>asterids</taxon>
        <taxon>lamiids</taxon>
        <taxon>Solanales</taxon>
        <taxon>Solanaceae</taxon>
        <taxon>Solanoideae</taxon>
        <taxon>Solaneae</taxon>
        <taxon>Solanum</taxon>
    </lineage>
</organism>
<dbReference type="Proteomes" id="UP000011115">
    <property type="component" value="Unassembled WGS sequence"/>
</dbReference>
<dbReference type="AlphaFoldDB" id="M1B0G3"/>
<evidence type="ECO:0000313" key="1">
    <source>
        <dbReference type="EnsemblPlants" id="PGSC0003DMT400034304"/>
    </source>
</evidence>
<accession>M1B0G3</accession>
<evidence type="ECO:0000313" key="2">
    <source>
        <dbReference type="Proteomes" id="UP000011115"/>
    </source>
</evidence>